<organism evidence="3">
    <name type="scientific">Cladocopium goreaui</name>
    <dbReference type="NCBI Taxonomy" id="2562237"/>
    <lineage>
        <taxon>Eukaryota</taxon>
        <taxon>Sar</taxon>
        <taxon>Alveolata</taxon>
        <taxon>Dinophyceae</taxon>
        <taxon>Suessiales</taxon>
        <taxon>Symbiodiniaceae</taxon>
        <taxon>Cladocopium</taxon>
    </lineage>
</organism>
<dbReference type="EMBL" id="CAMXCT020000991">
    <property type="protein sequence ID" value="CAL1138829.1"/>
    <property type="molecule type" value="Genomic_DNA"/>
</dbReference>
<evidence type="ECO:0000313" key="4">
    <source>
        <dbReference type="EMBL" id="CAL1138829.1"/>
    </source>
</evidence>
<sequence length="325" mass="35863">MPEAGGISVSTTCTGCRNGPVVLKEPFVSHAGPAMLKGETSHVLSQAKLRWGVRSVDELRWGVIRRTMKKSRERVREEDAERGLRKTRDRLREPRARRPRTRDSGVVASPVRDVPSPIPSTAYGAADTAGTWVGTCSPSPARRDGEFGFHGFVEQQRQLASEMQRQVAELKSQRDQARQEALKVKEDAMNDRAKHLQELQQVLAEQLRRDEEPKVEVLKDAEEAFERSIISDSRFVAIDAALTALLSPVPRAHSEGHERRSYRPGSGGRRASLQAERRWLPRMATHRTAGQGKGGGLQKSLGHGGRPPLGVETRPLCPVGGIDAS</sequence>
<keyword evidence="6" id="KW-1185">Reference proteome</keyword>
<dbReference type="Proteomes" id="UP001152797">
    <property type="component" value="Unassembled WGS sequence"/>
</dbReference>
<dbReference type="OrthoDB" id="439076at2759"/>
<dbReference type="AlphaFoldDB" id="A0A9P1C5I4"/>
<comment type="caution">
    <text evidence="3">The sequence shown here is derived from an EMBL/GenBank/DDBJ whole genome shotgun (WGS) entry which is preliminary data.</text>
</comment>
<evidence type="ECO:0000313" key="6">
    <source>
        <dbReference type="Proteomes" id="UP001152797"/>
    </source>
</evidence>
<proteinExistence type="predicted"/>
<keyword evidence="1" id="KW-0175">Coiled coil</keyword>
<accession>A0A9P1C5I4</accession>
<feature type="compositionally biased region" description="Basic and acidic residues" evidence="2">
    <location>
        <begin position="75"/>
        <end position="96"/>
    </location>
</feature>
<reference evidence="4" key="2">
    <citation type="submission" date="2024-04" db="EMBL/GenBank/DDBJ databases">
        <authorList>
            <person name="Chen Y."/>
            <person name="Shah S."/>
            <person name="Dougan E. K."/>
            <person name="Thang M."/>
            <person name="Chan C."/>
        </authorList>
    </citation>
    <scope>NUCLEOTIDE SEQUENCE [LARGE SCALE GENOMIC DNA]</scope>
</reference>
<feature type="region of interest" description="Disordered" evidence="2">
    <location>
        <begin position="251"/>
        <end position="325"/>
    </location>
</feature>
<protein>
    <submittedName>
        <fullName evidence="5">Ankyrin-2</fullName>
    </submittedName>
</protein>
<reference evidence="3" key="1">
    <citation type="submission" date="2022-10" db="EMBL/GenBank/DDBJ databases">
        <authorList>
            <person name="Chen Y."/>
            <person name="Dougan E. K."/>
            <person name="Chan C."/>
            <person name="Rhodes N."/>
            <person name="Thang M."/>
        </authorList>
    </citation>
    <scope>NUCLEOTIDE SEQUENCE</scope>
</reference>
<feature type="region of interest" description="Disordered" evidence="2">
    <location>
        <begin position="75"/>
        <end position="119"/>
    </location>
</feature>
<dbReference type="EMBL" id="CAMXCT030000991">
    <property type="protein sequence ID" value="CAL4772766.1"/>
    <property type="molecule type" value="Genomic_DNA"/>
</dbReference>
<evidence type="ECO:0000313" key="5">
    <source>
        <dbReference type="EMBL" id="CAL4772766.1"/>
    </source>
</evidence>
<feature type="coiled-coil region" evidence="1">
    <location>
        <begin position="153"/>
        <end position="205"/>
    </location>
</feature>
<feature type="compositionally biased region" description="Basic and acidic residues" evidence="2">
    <location>
        <begin position="252"/>
        <end position="261"/>
    </location>
</feature>
<evidence type="ECO:0000256" key="1">
    <source>
        <dbReference type="SAM" id="Coils"/>
    </source>
</evidence>
<gene>
    <name evidence="3" type="ORF">C1SCF055_LOCUS12898</name>
</gene>
<dbReference type="EMBL" id="CAMXCT010000991">
    <property type="protein sequence ID" value="CAI3985454.1"/>
    <property type="molecule type" value="Genomic_DNA"/>
</dbReference>
<evidence type="ECO:0000313" key="3">
    <source>
        <dbReference type="EMBL" id="CAI3985454.1"/>
    </source>
</evidence>
<feature type="compositionally biased region" description="Gly residues" evidence="2">
    <location>
        <begin position="291"/>
        <end position="307"/>
    </location>
</feature>
<name>A0A9P1C5I4_9DINO</name>
<evidence type="ECO:0000256" key="2">
    <source>
        <dbReference type="SAM" id="MobiDB-lite"/>
    </source>
</evidence>